<dbReference type="CDD" id="cd03020">
    <property type="entry name" value="DsbA_DsbC_DsbG"/>
    <property type="match status" value="1"/>
</dbReference>
<evidence type="ECO:0000256" key="7">
    <source>
        <dbReference type="RuleBase" id="RU364038"/>
    </source>
</evidence>
<dbReference type="InterPro" id="IPR051470">
    <property type="entry name" value="Thiol:disulfide_interchange"/>
</dbReference>
<dbReference type="InterPro" id="IPR033954">
    <property type="entry name" value="DiS-bond_Isoase_DsbC/G"/>
</dbReference>
<dbReference type="SUPFAM" id="SSF54423">
    <property type="entry name" value="DsbC/DsbG N-terminal domain-like"/>
    <property type="match status" value="1"/>
</dbReference>
<dbReference type="SUPFAM" id="SSF52833">
    <property type="entry name" value="Thioredoxin-like"/>
    <property type="match status" value="1"/>
</dbReference>
<evidence type="ECO:0000256" key="2">
    <source>
        <dbReference type="ARBA" id="ARBA00009813"/>
    </source>
</evidence>
<dbReference type="PANTHER" id="PTHR35272">
    <property type="entry name" value="THIOL:DISULFIDE INTERCHANGE PROTEIN DSBC-RELATED"/>
    <property type="match status" value="1"/>
</dbReference>
<keyword evidence="4 7" id="KW-0574">Periplasm</keyword>
<dbReference type="Gene3D" id="3.40.30.10">
    <property type="entry name" value="Glutaredoxin"/>
    <property type="match status" value="1"/>
</dbReference>
<feature type="domain" description="Thioredoxin-like fold" evidence="9">
    <location>
        <begin position="113"/>
        <end position="239"/>
    </location>
</feature>
<dbReference type="InterPro" id="IPR018950">
    <property type="entry name" value="DiS-bond_isomerase_DsbC/G_N"/>
</dbReference>
<name>A0A081G2D7_9GAMM</name>
<comment type="function">
    <text evidence="7">Required for disulfide bond formation in some periplasmic proteins. Acts by transferring its disulfide bond to other proteins and is reduced in the process.</text>
</comment>
<feature type="signal peptide" evidence="7">
    <location>
        <begin position="1"/>
        <end position="19"/>
    </location>
</feature>
<dbReference type="RefSeq" id="WP_036183567.1">
    <property type="nucleotide sequence ID" value="NZ_JMQN01000013.1"/>
</dbReference>
<dbReference type="eggNOG" id="COG1651">
    <property type="taxonomic scope" value="Bacteria"/>
</dbReference>
<comment type="subcellular location">
    <subcellularLocation>
        <location evidence="1 7">Periplasm</location>
    </subcellularLocation>
</comment>
<sequence>MRAFAAALLLCVMSQSVLAADTVRDRIAERIQSFDSRLSVESVSEAPMAGLYEVVLSSGEVLYTDDKAEYILAGELYQIQSGNLVSLTEERLKDVRVKALAGIPAEQRVIFPAKGERKAHLQVFTDVDCGYCRKLHDEVAKLNDMGVQVDYLAFPRGGARSAAAAKMSAIWCAEGDERRALMTRAKNGENLKPVACDNPVMEQFAIGQQLGVTGTPALVLDDGRLLPGYLPAEQLAKVLGL</sequence>
<organism evidence="10 11">
    <name type="scientific">Marinobacterium lacunae</name>
    <dbReference type="NCBI Taxonomy" id="1232683"/>
    <lineage>
        <taxon>Bacteria</taxon>
        <taxon>Pseudomonadati</taxon>
        <taxon>Pseudomonadota</taxon>
        <taxon>Gammaproteobacteria</taxon>
        <taxon>Oceanospirillales</taxon>
        <taxon>Oceanospirillaceae</taxon>
        <taxon>Marinobacterium</taxon>
    </lineage>
</organism>
<dbReference type="Pfam" id="PF13098">
    <property type="entry name" value="Thioredoxin_2"/>
    <property type="match status" value="1"/>
</dbReference>
<dbReference type="InterPro" id="IPR012336">
    <property type="entry name" value="Thioredoxin-like_fold"/>
</dbReference>
<dbReference type="EMBL" id="JMQN01000013">
    <property type="protein sequence ID" value="KEA64942.1"/>
    <property type="molecule type" value="Genomic_DNA"/>
</dbReference>
<dbReference type="InterPro" id="IPR036249">
    <property type="entry name" value="Thioredoxin-like_sf"/>
</dbReference>
<dbReference type="STRING" id="1232683.ADIMK_0644"/>
<accession>A0A081G2D7</accession>
<dbReference type="Gene3D" id="3.10.450.70">
    <property type="entry name" value="Disulphide bond isomerase, DsbC/G, N-terminal"/>
    <property type="match status" value="1"/>
</dbReference>
<evidence type="ECO:0000259" key="8">
    <source>
        <dbReference type="Pfam" id="PF10411"/>
    </source>
</evidence>
<keyword evidence="3 7" id="KW-0732">Signal</keyword>
<evidence type="ECO:0000256" key="1">
    <source>
        <dbReference type="ARBA" id="ARBA00004418"/>
    </source>
</evidence>
<keyword evidence="5" id="KW-1015">Disulfide bond</keyword>
<feature type="chain" id="PRO_5010001779" description="Thiol:disulfide interchange protein" evidence="7">
    <location>
        <begin position="20"/>
        <end position="241"/>
    </location>
</feature>
<comment type="similarity">
    <text evidence="2 7">Belongs to the thioredoxin family. DsbC subfamily.</text>
</comment>
<dbReference type="InterPro" id="IPR009094">
    <property type="entry name" value="DiS-bond_isomerase_DsbC/G_N_sf"/>
</dbReference>
<dbReference type="GO" id="GO:0042597">
    <property type="term" value="C:periplasmic space"/>
    <property type="evidence" value="ECO:0007669"/>
    <property type="project" value="UniProtKB-SubCell"/>
</dbReference>
<evidence type="ECO:0000256" key="3">
    <source>
        <dbReference type="ARBA" id="ARBA00022729"/>
    </source>
</evidence>
<evidence type="ECO:0000256" key="4">
    <source>
        <dbReference type="ARBA" id="ARBA00022764"/>
    </source>
</evidence>
<dbReference type="Pfam" id="PF10411">
    <property type="entry name" value="DsbC_N"/>
    <property type="match status" value="1"/>
</dbReference>
<keyword evidence="11" id="KW-1185">Reference proteome</keyword>
<evidence type="ECO:0000259" key="9">
    <source>
        <dbReference type="Pfam" id="PF13098"/>
    </source>
</evidence>
<proteinExistence type="inferred from homology"/>
<dbReference type="AlphaFoldDB" id="A0A081G2D7"/>
<dbReference type="PATRIC" id="fig|1232683.4.peg.636"/>
<protein>
    <recommendedName>
        <fullName evidence="7">Thiol:disulfide interchange protein</fullName>
    </recommendedName>
</protein>
<evidence type="ECO:0000256" key="5">
    <source>
        <dbReference type="ARBA" id="ARBA00023157"/>
    </source>
</evidence>
<dbReference type="PANTHER" id="PTHR35272:SF3">
    <property type="entry name" value="THIOL:DISULFIDE INTERCHANGE PROTEIN DSBC"/>
    <property type="match status" value="1"/>
</dbReference>
<evidence type="ECO:0000313" key="11">
    <source>
        <dbReference type="Proteomes" id="UP000028252"/>
    </source>
</evidence>
<dbReference type="OrthoDB" id="12976at2"/>
<dbReference type="Proteomes" id="UP000028252">
    <property type="component" value="Unassembled WGS sequence"/>
</dbReference>
<evidence type="ECO:0000313" key="10">
    <source>
        <dbReference type="EMBL" id="KEA64942.1"/>
    </source>
</evidence>
<evidence type="ECO:0000256" key="6">
    <source>
        <dbReference type="ARBA" id="ARBA00023284"/>
    </source>
</evidence>
<feature type="domain" description="Disulphide bond isomerase DsbC/G N-terminal" evidence="8">
    <location>
        <begin position="21"/>
        <end position="88"/>
    </location>
</feature>
<reference evidence="10 11" key="1">
    <citation type="submission" date="2014-04" db="EMBL/GenBank/DDBJ databases">
        <title>Marinobacterium kochiensis sp. nov., isolated from sediment sample collected from Kochi backwaters in Kerala, India.</title>
        <authorList>
            <person name="Singh A."/>
            <person name="Pinnaka A.K."/>
        </authorList>
    </citation>
    <scope>NUCLEOTIDE SEQUENCE [LARGE SCALE GENOMIC DNA]</scope>
    <source>
        <strain evidence="10 11">AK27</strain>
    </source>
</reference>
<keyword evidence="6 7" id="KW-0676">Redox-active center</keyword>
<comment type="caution">
    <text evidence="10">The sequence shown here is derived from an EMBL/GenBank/DDBJ whole genome shotgun (WGS) entry which is preliminary data.</text>
</comment>
<gene>
    <name evidence="10" type="ORF">ADIMK_0644</name>
</gene>